<dbReference type="GeneID" id="19981338"/>
<evidence type="ECO:0000256" key="2">
    <source>
        <dbReference type="SAM" id="Phobius"/>
    </source>
</evidence>
<evidence type="ECO:0000256" key="1">
    <source>
        <dbReference type="SAM" id="MobiDB-lite"/>
    </source>
</evidence>
<dbReference type="Proteomes" id="UP000030678">
    <property type="component" value="Unassembled WGS sequence"/>
</dbReference>
<accession>V9DIC0</accession>
<feature type="transmembrane region" description="Helical" evidence="2">
    <location>
        <begin position="594"/>
        <end position="618"/>
    </location>
</feature>
<protein>
    <submittedName>
        <fullName evidence="3">Uncharacterized protein</fullName>
    </submittedName>
</protein>
<sequence length="696" mass="75395">MARADQEGKPAFLMEARPEDGSLSNLSSDRGTSSSQGPKYTRRARQLSSLSALGESILDLLVAIICGYFIVFAALVYSRRDEPLDRSGNQELLDAAKYVSVALLFLSLPWSSIPAGAHIRNSSLSSSLTACSRLVIGAARFKCYNANEETQNPTIFPILFAGVIGKFLKAVAAIKLENGTSVLSLEYLLQSRTVLSTVTAPLILKTVNLLTPLLFVLWALSPLGGQAGLRAISTKDAFTNTTNNFTYLAYVSPFTNAGVNSASAEPLVPINAIFTSALIGSAKAKSLAQDQYGNVKVPLYESLPPATSDSSRGWRSVPDNGDYQWSSLTGLPIHGVPSAGVSTFNLETGYMVTTCNVSGHDWSDGYRQGLMNQSLWSGANYAFTMGTGSPFTQYNFSFLSLDLLDGGSTVSTDKILTIANCTVTMRYVEVQIKCNGQTCESVAVRPSNNPANHTEGPGVTSLDEAHYTPINGLGQQGTMYMSFLADLTNATNPTVGCDTTFCPPSVVEAYLADPANTVLQTATTKLWKLGDELISQRFTQLFNTYWIDSIAPAPVSGNFSLEFSDFGTTQQYNTDSTLGTITTSQRVIKCDYKWLAILLVCSLVLFVIGLATVVLTALRRGPDVLDRFSPLLRYSRFANIPHKSSMEDATEQSRRLRNMTVRLGDIRPEDDVGYIAIAVLDGTHPVQKLSKRRTYA</sequence>
<dbReference type="OrthoDB" id="3692311at2759"/>
<gene>
    <name evidence="3" type="ORF">G647_02845</name>
</gene>
<dbReference type="RefSeq" id="XP_008725413.1">
    <property type="nucleotide sequence ID" value="XM_008727191.1"/>
</dbReference>
<proteinExistence type="predicted"/>
<evidence type="ECO:0000313" key="4">
    <source>
        <dbReference type="Proteomes" id="UP000030678"/>
    </source>
</evidence>
<organism evidence="3 4">
    <name type="scientific">Cladophialophora carrionii CBS 160.54</name>
    <dbReference type="NCBI Taxonomy" id="1279043"/>
    <lineage>
        <taxon>Eukaryota</taxon>
        <taxon>Fungi</taxon>
        <taxon>Dikarya</taxon>
        <taxon>Ascomycota</taxon>
        <taxon>Pezizomycotina</taxon>
        <taxon>Eurotiomycetes</taxon>
        <taxon>Chaetothyriomycetidae</taxon>
        <taxon>Chaetothyriales</taxon>
        <taxon>Herpotrichiellaceae</taxon>
        <taxon>Cladophialophora</taxon>
    </lineage>
</organism>
<keyword evidence="2" id="KW-1133">Transmembrane helix</keyword>
<evidence type="ECO:0000313" key="3">
    <source>
        <dbReference type="EMBL" id="ETI26068.1"/>
    </source>
</evidence>
<keyword evidence="2" id="KW-0812">Transmembrane</keyword>
<dbReference type="HOGENOM" id="CLU_012207_0_0_1"/>
<feature type="compositionally biased region" description="Polar residues" evidence="1">
    <location>
        <begin position="22"/>
        <end position="38"/>
    </location>
</feature>
<reference evidence="3 4" key="1">
    <citation type="submission" date="2013-03" db="EMBL/GenBank/DDBJ databases">
        <title>The Genome Sequence of Cladophialophora carrionii CBS 160.54.</title>
        <authorList>
            <consortium name="The Broad Institute Genomics Platform"/>
            <person name="Cuomo C."/>
            <person name="de Hoog S."/>
            <person name="Gorbushina A."/>
            <person name="Walker B."/>
            <person name="Young S.K."/>
            <person name="Zeng Q."/>
            <person name="Gargeya S."/>
            <person name="Fitzgerald M."/>
            <person name="Haas B."/>
            <person name="Abouelleil A."/>
            <person name="Allen A.W."/>
            <person name="Alvarado L."/>
            <person name="Arachchi H.M."/>
            <person name="Berlin A.M."/>
            <person name="Chapman S.B."/>
            <person name="Gainer-Dewar J."/>
            <person name="Goldberg J."/>
            <person name="Griggs A."/>
            <person name="Gujja S."/>
            <person name="Hansen M."/>
            <person name="Howarth C."/>
            <person name="Imamovic A."/>
            <person name="Ireland A."/>
            <person name="Larimer J."/>
            <person name="McCowan C."/>
            <person name="Murphy C."/>
            <person name="Pearson M."/>
            <person name="Poon T.W."/>
            <person name="Priest M."/>
            <person name="Roberts A."/>
            <person name="Saif S."/>
            <person name="Shea T."/>
            <person name="Sisk P."/>
            <person name="Sykes S."/>
            <person name="Wortman J."/>
            <person name="Nusbaum C."/>
            <person name="Birren B."/>
        </authorList>
    </citation>
    <scope>NUCLEOTIDE SEQUENCE [LARGE SCALE GENOMIC DNA]</scope>
    <source>
        <strain evidence="3 4">CBS 160.54</strain>
    </source>
</reference>
<feature type="transmembrane region" description="Helical" evidence="2">
    <location>
        <begin position="57"/>
        <end position="77"/>
    </location>
</feature>
<feature type="region of interest" description="Disordered" evidence="1">
    <location>
        <begin position="1"/>
        <end position="40"/>
    </location>
</feature>
<keyword evidence="2" id="KW-0472">Membrane</keyword>
<dbReference type="VEuPathDB" id="FungiDB:G647_02845"/>
<name>V9DIC0_9EURO</name>
<dbReference type="AlphaFoldDB" id="V9DIC0"/>
<dbReference type="EMBL" id="KB822703">
    <property type="protein sequence ID" value="ETI26068.1"/>
    <property type="molecule type" value="Genomic_DNA"/>
</dbReference>